<accession>A0A397SBP7</accession>
<keyword evidence="7" id="KW-1185">Reference proteome</keyword>
<keyword evidence="2" id="KW-0677">Repeat</keyword>
<evidence type="ECO:0008006" key="8">
    <source>
        <dbReference type="Google" id="ProtNLM"/>
    </source>
</evidence>
<dbReference type="AlphaFoldDB" id="A0A397SBP7"/>
<comment type="caution">
    <text evidence="6">The sequence shown here is derived from an EMBL/GenBank/DDBJ whole genome shotgun (WGS) entry which is preliminary data.</text>
</comment>
<keyword evidence="4" id="KW-0812">Transmembrane</keyword>
<evidence type="ECO:0000256" key="4">
    <source>
        <dbReference type="SAM" id="Phobius"/>
    </source>
</evidence>
<dbReference type="Pfam" id="PF24681">
    <property type="entry name" value="Kelch_KLHDC2_KLHL20_DRC7"/>
    <property type="match status" value="1"/>
</dbReference>
<feature type="compositionally biased region" description="Pro residues" evidence="3">
    <location>
        <begin position="478"/>
        <end position="488"/>
    </location>
</feature>
<dbReference type="PANTHER" id="PTHR46093:SF18">
    <property type="entry name" value="FIBRONECTIN TYPE-III DOMAIN-CONTAINING PROTEIN"/>
    <property type="match status" value="1"/>
</dbReference>
<name>A0A397SBP7_9GLOM</name>
<reference evidence="6 7" key="1">
    <citation type="submission" date="2018-06" db="EMBL/GenBank/DDBJ databases">
        <title>Comparative genomics reveals the genomic features of Rhizophagus irregularis, R. cerebriforme, R. diaphanum and Gigaspora rosea, and their symbiotic lifestyle signature.</title>
        <authorList>
            <person name="Morin E."/>
            <person name="San Clemente H."/>
            <person name="Chen E.C.H."/>
            <person name="De La Providencia I."/>
            <person name="Hainaut M."/>
            <person name="Kuo A."/>
            <person name="Kohler A."/>
            <person name="Murat C."/>
            <person name="Tang N."/>
            <person name="Roy S."/>
            <person name="Loubradou J."/>
            <person name="Henrissat B."/>
            <person name="Grigoriev I.V."/>
            <person name="Corradi N."/>
            <person name="Roux C."/>
            <person name="Martin F.M."/>
        </authorList>
    </citation>
    <scope>NUCLEOTIDE SEQUENCE [LARGE SCALE GENOMIC DNA]</scope>
    <source>
        <strain evidence="6 7">DAOM 227022</strain>
    </source>
</reference>
<keyword evidence="4" id="KW-0472">Membrane</keyword>
<feature type="region of interest" description="Disordered" evidence="3">
    <location>
        <begin position="401"/>
        <end position="426"/>
    </location>
</feature>
<evidence type="ECO:0000313" key="7">
    <source>
        <dbReference type="Proteomes" id="UP000265703"/>
    </source>
</evidence>
<feature type="compositionally biased region" description="Low complexity" evidence="3">
    <location>
        <begin position="455"/>
        <end position="477"/>
    </location>
</feature>
<feature type="signal peptide" evidence="5">
    <location>
        <begin position="1"/>
        <end position="28"/>
    </location>
</feature>
<evidence type="ECO:0000256" key="1">
    <source>
        <dbReference type="ARBA" id="ARBA00022441"/>
    </source>
</evidence>
<feature type="region of interest" description="Disordered" evidence="3">
    <location>
        <begin position="449"/>
        <end position="488"/>
    </location>
</feature>
<dbReference type="Gene3D" id="2.120.10.80">
    <property type="entry name" value="Kelch-type beta propeller"/>
    <property type="match status" value="2"/>
</dbReference>
<dbReference type="SUPFAM" id="SSF117281">
    <property type="entry name" value="Kelch motif"/>
    <property type="match status" value="2"/>
</dbReference>
<keyword evidence="4" id="KW-1133">Transmembrane helix</keyword>
<evidence type="ECO:0000313" key="6">
    <source>
        <dbReference type="EMBL" id="RIA79774.1"/>
    </source>
</evidence>
<sequence>MGYNNLNHHLIFIVLIQLFLFINRDVYGQFNPGPRAGHSANFIGNKIYYIGGFDFGKTNSAKSDVFDFDYQKETWEDLKNQVVNLPRKTEHTASIGGTNKDLIFIIGGIEDDVNLVYQFDTKTNAISVPMIQGKTPPKRAFTSSVSYEGKIYIFGGNNNNDIFFNTLDILDTINLRWNFGSFTNIPLPRNKHTATLVDRVIYYIGGELENGNFVPMDDIYQYDIVLDSWSFKSATLAPGGVPGPRYGHSAVLVKDKICIFGGRSFGSPKESIAMLDTTNLTWTIPQFVNPKLPNLPNLVYHTSTLLEDKYMFVAFGNDTNIPEDAFQLNNNFYIFDFGEFKWYNLTVEETANLTNIIKPSNTSETKGQSALVIGLSVGLALVGLAAIIALSVFYKRKKNQTGKEFGRQDDPGASDGQLPPSQRSTIYHIPTTPQYQEYSILQIPPDRFSSHSSIYTPGSESYPYSPGSESYPYSPGSETPPPPPPKTL</sequence>
<proteinExistence type="predicted"/>
<protein>
    <recommendedName>
        <fullName evidence="8">Galactose oxidase</fullName>
    </recommendedName>
</protein>
<dbReference type="InterPro" id="IPR015915">
    <property type="entry name" value="Kelch-typ_b-propeller"/>
</dbReference>
<evidence type="ECO:0000256" key="3">
    <source>
        <dbReference type="SAM" id="MobiDB-lite"/>
    </source>
</evidence>
<organism evidence="6 7">
    <name type="scientific">Glomus cerebriforme</name>
    <dbReference type="NCBI Taxonomy" id="658196"/>
    <lineage>
        <taxon>Eukaryota</taxon>
        <taxon>Fungi</taxon>
        <taxon>Fungi incertae sedis</taxon>
        <taxon>Mucoromycota</taxon>
        <taxon>Glomeromycotina</taxon>
        <taxon>Glomeromycetes</taxon>
        <taxon>Glomerales</taxon>
        <taxon>Glomeraceae</taxon>
        <taxon>Glomus</taxon>
    </lineage>
</organism>
<evidence type="ECO:0000256" key="2">
    <source>
        <dbReference type="ARBA" id="ARBA00022737"/>
    </source>
</evidence>
<evidence type="ECO:0000256" key="5">
    <source>
        <dbReference type="SAM" id="SignalP"/>
    </source>
</evidence>
<gene>
    <name evidence="6" type="ORF">C1645_745697</name>
</gene>
<dbReference type="OrthoDB" id="2363659at2759"/>
<feature type="transmembrane region" description="Helical" evidence="4">
    <location>
        <begin position="370"/>
        <end position="394"/>
    </location>
</feature>
<keyword evidence="1" id="KW-0880">Kelch repeat</keyword>
<feature type="chain" id="PRO_5017433993" description="Galactose oxidase" evidence="5">
    <location>
        <begin position="29"/>
        <end position="488"/>
    </location>
</feature>
<keyword evidence="5" id="KW-0732">Signal</keyword>
<dbReference type="PANTHER" id="PTHR46093">
    <property type="entry name" value="ACYL-COA-BINDING DOMAIN-CONTAINING PROTEIN 5"/>
    <property type="match status" value="1"/>
</dbReference>
<dbReference type="Proteomes" id="UP000265703">
    <property type="component" value="Unassembled WGS sequence"/>
</dbReference>
<dbReference type="EMBL" id="QKYT01001151">
    <property type="protein sequence ID" value="RIA79774.1"/>
    <property type="molecule type" value="Genomic_DNA"/>
</dbReference>